<gene>
    <name evidence="2" type="ORF">ACFPZ3_22495</name>
</gene>
<keyword evidence="3" id="KW-1185">Reference proteome</keyword>
<keyword evidence="1" id="KW-0472">Membrane</keyword>
<keyword evidence="1" id="KW-1133">Transmembrane helix</keyword>
<comment type="caution">
    <text evidence="2">The sequence shown here is derived from an EMBL/GenBank/DDBJ whole genome shotgun (WGS) entry which is preliminary data.</text>
</comment>
<proteinExistence type="predicted"/>
<reference evidence="3" key="1">
    <citation type="journal article" date="2019" name="Int. J. Syst. Evol. Microbiol.">
        <title>The Global Catalogue of Microorganisms (GCM) 10K type strain sequencing project: providing services to taxonomists for standard genome sequencing and annotation.</title>
        <authorList>
            <consortium name="The Broad Institute Genomics Platform"/>
            <consortium name="The Broad Institute Genome Sequencing Center for Infectious Disease"/>
            <person name="Wu L."/>
            <person name="Ma J."/>
        </authorList>
    </citation>
    <scope>NUCLEOTIDE SEQUENCE [LARGE SCALE GENOMIC DNA]</scope>
    <source>
        <strain evidence="3">CCUG 53903</strain>
    </source>
</reference>
<evidence type="ECO:0000313" key="2">
    <source>
        <dbReference type="EMBL" id="MFC5826649.1"/>
    </source>
</evidence>
<organism evidence="2 3">
    <name type="scientific">Nonomuraea insulae</name>
    <dbReference type="NCBI Taxonomy" id="1616787"/>
    <lineage>
        <taxon>Bacteria</taxon>
        <taxon>Bacillati</taxon>
        <taxon>Actinomycetota</taxon>
        <taxon>Actinomycetes</taxon>
        <taxon>Streptosporangiales</taxon>
        <taxon>Streptosporangiaceae</taxon>
        <taxon>Nonomuraea</taxon>
    </lineage>
</organism>
<protein>
    <submittedName>
        <fullName evidence="2">Uncharacterized protein</fullName>
    </submittedName>
</protein>
<keyword evidence="1" id="KW-0812">Transmembrane</keyword>
<feature type="transmembrane region" description="Helical" evidence="1">
    <location>
        <begin position="91"/>
        <end position="110"/>
    </location>
</feature>
<name>A0ABW1CNN1_9ACTN</name>
<feature type="transmembrane region" description="Helical" evidence="1">
    <location>
        <begin position="41"/>
        <end position="58"/>
    </location>
</feature>
<evidence type="ECO:0000256" key="1">
    <source>
        <dbReference type="SAM" id="Phobius"/>
    </source>
</evidence>
<dbReference type="Proteomes" id="UP001596058">
    <property type="component" value="Unassembled WGS sequence"/>
</dbReference>
<evidence type="ECO:0000313" key="3">
    <source>
        <dbReference type="Proteomes" id="UP001596058"/>
    </source>
</evidence>
<dbReference type="RefSeq" id="WP_379516164.1">
    <property type="nucleotide sequence ID" value="NZ_JBHSPA010000027.1"/>
</dbReference>
<dbReference type="EMBL" id="JBHSPA010000027">
    <property type="protein sequence ID" value="MFC5826649.1"/>
    <property type="molecule type" value="Genomic_DNA"/>
</dbReference>
<accession>A0ABW1CNN1</accession>
<sequence>MRLLTVVNGALVVGSMASAVIGLVKPSLLLPGGEVSVGLELYAARALPLGAAVLYALSGRAKPELLLPMLTVAGIVQAVDVVIGLRQGVPGMVVGGSVSAVVHLASAWILHTRQRPAPAAA</sequence>
<feature type="transmembrane region" description="Helical" evidence="1">
    <location>
        <begin position="65"/>
        <end position="85"/>
    </location>
</feature>